<dbReference type="CDD" id="cd10280">
    <property type="entry name" value="PQQ_mGDH"/>
    <property type="match status" value="1"/>
</dbReference>
<evidence type="ECO:0000256" key="6">
    <source>
        <dbReference type="ARBA" id="ARBA00023002"/>
    </source>
</evidence>
<keyword evidence="7 8" id="KW-0408">Iron</keyword>
<comment type="cofactor">
    <cofactor evidence="1">
        <name>pyrroloquinoline quinone</name>
        <dbReference type="ChEBI" id="CHEBI:58442"/>
    </cofactor>
</comment>
<reference evidence="10 11" key="1">
    <citation type="submission" date="2017-10" db="EMBL/GenBank/DDBJ databases">
        <title>The draft genome sequence of Lewinella nigricans NBRC 102662.</title>
        <authorList>
            <person name="Wang K."/>
        </authorList>
    </citation>
    <scope>NUCLEOTIDE SEQUENCE [LARGE SCALE GENOMIC DNA]</scope>
    <source>
        <strain evidence="10 11">NBRC 102662</strain>
    </source>
</reference>
<dbReference type="InterPro" id="IPR017511">
    <property type="entry name" value="PQQ_mDH"/>
</dbReference>
<keyword evidence="6" id="KW-0560">Oxidoreductase</keyword>
<keyword evidence="4 8" id="KW-0479">Metal-binding</keyword>
<dbReference type="Gene3D" id="1.10.760.10">
    <property type="entry name" value="Cytochrome c-like domain"/>
    <property type="match status" value="1"/>
</dbReference>
<evidence type="ECO:0000256" key="4">
    <source>
        <dbReference type="ARBA" id="ARBA00022723"/>
    </source>
</evidence>
<dbReference type="PANTHER" id="PTHR32303">
    <property type="entry name" value="QUINOPROTEIN ALCOHOL DEHYDROGENASE (CYTOCHROME C)"/>
    <property type="match status" value="1"/>
</dbReference>
<evidence type="ECO:0000256" key="5">
    <source>
        <dbReference type="ARBA" id="ARBA00022729"/>
    </source>
</evidence>
<keyword evidence="5" id="KW-0732">Signal</keyword>
<proteinExistence type="inferred from homology"/>
<dbReference type="GO" id="GO:0009055">
    <property type="term" value="F:electron transfer activity"/>
    <property type="evidence" value="ECO:0007669"/>
    <property type="project" value="InterPro"/>
</dbReference>
<evidence type="ECO:0000256" key="1">
    <source>
        <dbReference type="ARBA" id="ARBA00001931"/>
    </source>
</evidence>
<name>A0A2D0NHD1_FLAN2</name>
<dbReference type="SUPFAM" id="SSF46626">
    <property type="entry name" value="Cytochrome c"/>
    <property type="match status" value="1"/>
</dbReference>
<dbReference type="RefSeq" id="WP_099148680.1">
    <property type="nucleotide sequence ID" value="NZ_PDUD01000004.1"/>
</dbReference>
<dbReference type="InterPro" id="IPR011047">
    <property type="entry name" value="Quinoprotein_ADH-like_sf"/>
</dbReference>
<evidence type="ECO:0000313" key="11">
    <source>
        <dbReference type="Proteomes" id="UP000223913"/>
    </source>
</evidence>
<comment type="caution">
    <text evidence="10">The sequence shown here is derived from an EMBL/GenBank/DDBJ whole genome shotgun (WGS) entry which is preliminary data.</text>
</comment>
<dbReference type="InterPro" id="IPR009056">
    <property type="entry name" value="Cyt_c-like_dom"/>
</dbReference>
<dbReference type="Gene3D" id="2.140.10.10">
    <property type="entry name" value="Quinoprotein alcohol dehydrogenase-like superfamily"/>
    <property type="match status" value="2"/>
</dbReference>
<sequence>MDKSCCLLLGICCLLAGCRPDAGESIAAGAFMEWSTYRGDPTSSQFSGHDQINSGNVKSLQPAWTYRTGGAGSKSTIECNPIVVNGRLYGTSPDLKVFALDAATGTEHWVFDPATKHNLHSGVNRGLTHWAGKADDRILFTSGHFLYALDAVGGQLIPSFGDSGRIDLRYHLEMEPEAVSLTVTSPGVVFGDLIILGSAVGEGYGASPGHVRAYDVRTGEWQWTFHTIPQPGQLGYDTWQWEEGEQYGGANAWGGLSLDEKRGWVFVATGSAAFDFYGGNRLGANLFANCVLALDARTGERQWHYQTVHHDIWDYDLPCAPNLLTIRHEGIEREVVVQPTKMGHIFVLDRETGQPVFPVEERPLPISTVPGEIAWPTQPFPSLPEPFTRQGITEADLSNITPESEEFVREQFRSMRGGTIFTPPSLEGTVSMPGTRGGAEWSGAAVDPHRGILYINANEIPNILQLKAVEQTAASEDTKTPMARGRQLFQNNCSTCHGLERQGAPPIYPSLLGLKEKYPAAEVMQLIRTGKGSMPGFAQFSEEELAAITAFLLDPPQVTDTAGVQAASGTAPRYLINGYRQFLDQDGYPGIRPPWGTLSAIDLNTGKRRWRKVLGEYPALREKGIPATGTQNLGGCIVTAGGLLFIGATQDEMFRAFDSENGDLLWEYQLPAGGYATPSTYAIDGKQYVVIAAGGGGKNGTAAGDYYLAFALEDR</sequence>
<dbReference type="GO" id="GO:0016614">
    <property type="term" value="F:oxidoreductase activity, acting on CH-OH group of donors"/>
    <property type="evidence" value="ECO:0007669"/>
    <property type="project" value="InterPro"/>
</dbReference>
<organism evidence="10 11">
    <name type="scientific">Flavilitoribacter nigricans (strain ATCC 23147 / DSM 23189 / NBRC 102662 / NCIMB 1420 / SS-2)</name>
    <name type="common">Lewinella nigricans</name>
    <dbReference type="NCBI Taxonomy" id="1122177"/>
    <lineage>
        <taxon>Bacteria</taxon>
        <taxon>Pseudomonadati</taxon>
        <taxon>Bacteroidota</taxon>
        <taxon>Saprospiria</taxon>
        <taxon>Saprospirales</taxon>
        <taxon>Lewinellaceae</taxon>
        <taxon>Flavilitoribacter</taxon>
    </lineage>
</organism>
<accession>A0A2D0NHD1</accession>
<protein>
    <submittedName>
        <fullName evidence="10">Pyrrolo-quinoline quinone</fullName>
    </submittedName>
</protein>
<keyword evidence="3 8" id="KW-0349">Heme</keyword>
<dbReference type="InterPro" id="IPR002372">
    <property type="entry name" value="PQQ_rpt_dom"/>
</dbReference>
<evidence type="ECO:0000256" key="8">
    <source>
        <dbReference type="PROSITE-ProRule" id="PRU00433"/>
    </source>
</evidence>
<dbReference type="PANTHER" id="PTHR32303:SF4">
    <property type="entry name" value="QUINOPROTEIN GLUCOSE DEHYDROGENASE"/>
    <property type="match status" value="1"/>
</dbReference>
<dbReference type="OrthoDB" id="9794322at2"/>
<evidence type="ECO:0000256" key="7">
    <source>
        <dbReference type="ARBA" id="ARBA00023004"/>
    </source>
</evidence>
<dbReference type="PROSITE" id="PS51257">
    <property type="entry name" value="PROKAR_LIPOPROTEIN"/>
    <property type="match status" value="1"/>
</dbReference>
<feature type="domain" description="Cytochrome c" evidence="9">
    <location>
        <begin position="480"/>
        <end position="556"/>
    </location>
</feature>
<dbReference type="Proteomes" id="UP000223913">
    <property type="component" value="Unassembled WGS sequence"/>
</dbReference>
<keyword evidence="11" id="KW-1185">Reference proteome</keyword>
<dbReference type="SMART" id="SM00564">
    <property type="entry name" value="PQQ"/>
    <property type="match status" value="4"/>
</dbReference>
<dbReference type="InterPro" id="IPR018391">
    <property type="entry name" value="PQQ_b-propeller_rpt"/>
</dbReference>
<evidence type="ECO:0000313" key="10">
    <source>
        <dbReference type="EMBL" id="PHN07891.1"/>
    </source>
</evidence>
<evidence type="ECO:0000259" key="9">
    <source>
        <dbReference type="PROSITE" id="PS51007"/>
    </source>
</evidence>
<dbReference type="Pfam" id="PF01011">
    <property type="entry name" value="PQQ"/>
    <property type="match status" value="2"/>
</dbReference>
<dbReference type="GO" id="GO:0046872">
    <property type="term" value="F:metal ion binding"/>
    <property type="evidence" value="ECO:0007669"/>
    <property type="project" value="UniProtKB-KW"/>
</dbReference>
<dbReference type="EMBL" id="PDUD01000004">
    <property type="protein sequence ID" value="PHN07891.1"/>
    <property type="molecule type" value="Genomic_DNA"/>
</dbReference>
<dbReference type="GO" id="GO:0020037">
    <property type="term" value="F:heme binding"/>
    <property type="evidence" value="ECO:0007669"/>
    <property type="project" value="InterPro"/>
</dbReference>
<dbReference type="PROSITE" id="PS51007">
    <property type="entry name" value="CYTC"/>
    <property type="match status" value="1"/>
</dbReference>
<gene>
    <name evidence="10" type="ORF">CRP01_03825</name>
</gene>
<comment type="similarity">
    <text evidence="2">Belongs to the bacterial PQQ dehydrogenase family.</text>
</comment>
<evidence type="ECO:0000256" key="3">
    <source>
        <dbReference type="ARBA" id="ARBA00022617"/>
    </source>
</evidence>
<dbReference type="GO" id="GO:0016020">
    <property type="term" value="C:membrane"/>
    <property type="evidence" value="ECO:0007669"/>
    <property type="project" value="InterPro"/>
</dbReference>
<dbReference type="SUPFAM" id="SSF50998">
    <property type="entry name" value="Quinoprotein alcohol dehydrogenase-like"/>
    <property type="match status" value="1"/>
</dbReference>
<dbReference type="InterPro" id="IPR036909">
    <property type="entry name" value="Cyt_c-like_dom_sf"/>
</dbReference>
<evidence type="ECO:0000256" key="2">
    <source>
        <dbReference type="ARBA" id="ARBA00008156"/>
    </source>
</evidence>
<dbReference type="AlphaFoldDB" id="A0A2D0NHD1"/>
<dbReference type="GO" id="GO:0048038">
    <property type="term" value="F:quinone binding"/>
    <property type="evidence" value="ECO:0007669"/>
    <property type="project" value="InterPro"/>
</dbReference>